<keyword evidence="2" id="KW-1185">Reference proteome</keyword>
<comment type="caution">
    <text evidence="1">The sequence shown here is derived from an EMBL/GenBank/DDBJ whole genome shotgun (WGS) entry which is preliminary data.</text>
</comment>
<name>A0AAE4BS44_9BACT</name>
<organism evidence="1 2">
    <name type="scientific">Aureibacter tunicatorum</name>
    <dbReference type="NCBI Taxonomy" id="866807"/>
    <lineage>
        <taxon>Bacteria</taxon>
        <taxon>Pseudomonadati</taxon>
        <taxon>Bacteroidota</taxon>
        <taxon>Cytophagia</taxon>
        <taxon>Cytophagales</taxon>
        <taxon>Persicobacteraceae</taxon>
        <taxon>Aureibacter</taxon>
    </lineage>
</organism>
<evidence type="ECO:0000313" key="2">
    <source>
        <dbReference type="Proteomes" id="UP001185092"/>
    </source>
</evidence>
<gene>
    <name evidence="1" type="ORF">HNQ88_001535</name>
</gene>
<reference evidence="1" key="1">
    <citation type="submission" date="2023-07" db="EMBL/GenBank/DDBJ databases">
        <title>Genomic Encyclopedia of Type Strains, Phase IV (KMG-IV): sequencing the most valuable type-strain genomes for metagenomic binning, comparative biology and taxonomic classification.</title>
        <authorList>
            <person name="Goeker M."/>
        </authorList>
    </citation>
    <scope>NUCLEOTIDE SEQUENCE</scope>
    <source>
        <strain evidence="1">DSM 26174</strain>
    </source>
</reference>
<dbReference type="Proteomes" id="UP001185092">
    <property type="component" value="Unassembled WGS sequence"/>
</dbReference>
<protein>
    <submittedName>
        <fullName evidence="1">Uncharacterized protein</fullName>
    </submittedName>
</protein>
<proteinExistence type="predicted"/>
<accession>A0AAE4BS44</accession>
<dbReference type="RefSeq" id="WP_309938009.1">
    <property type="nucleotide sequence ID" value="NZ_AP025305.1"/>
</dbReference>
<dbReference type="AlphaFoldDB" id="A0AAE4BS44"/>
<evidence type="ECO:0000313" key="1">
    <source>
        <dbReference type="EMBL" id="MDR6238498.1"/>
    </source>
</evidence>
<sequence>MEDLENQVNFNDLISKYNFKSVCFSNQDIFDRSYWASTHSDQYQPFTHKCSNCESGTLIINYGPTNSDMVFTSEFSSEFSVSELERIGGLGMFCKLSSCASCNQLYYVGFAYIEPQNGREVLVLNNIIELVEK</sequence>
<dbReference type="EMBL" id="JAVDQD010000002">
    <property type="protein sequence ID" value="MDR6238498.1"/>
    <property type="molecule type" value="Genomic_DNA"/>
</dbReference>